<evidence type="ECO:0000313" key="3">
    <source>
        <dbReference type="EMBL" id="KHJ82874.1"/>
    </source>
</evidence>
<sequence>MPPTAVAVVSNREEDSMNNEPSLSGRTIIGLIFPPPDIRTIVDKTAAFVARNGVDFENKIREKEANNKRFNFLSPTDPYNAYYKQK</sequence>
<dbReference type="Pfam" id="PF01805">
    <property type="entry name" value="Surp"/>
    <property type="match status" value="1"/>
</dbReference>
<dbReference type="Gene3D" id="1.10.10.790">
    <property type="entry name" value="Surp module"/>
    <property type="match status" value="1"/>
</dbReference>
<dbReference type="Proteomes" id="UP000053660">
    <property type="component" value="Unassembled WGS sequence"/>
</dbReference>
<dbReference type="PANTHER" id="PTHR15316:SF1">
    <property type="entry name" value="SPLICING FACTOR 3A SUBUNIT 1"/>
    <property type="match status" value="1"/>
</dbReference>
<proteinExistence type="predicted"/>
<feature type="non-terminal residue" evidence="3">
    <location>
        <position position="86"/>
    </location>
</feature>
<dbReference type="SMART" id="SM00648">
    <property type="entry name" value="SWAP"/>
    <property type="match status" value="1"/>
</dbReference>
<evidence type="ECO:0000259" key="2">
    <source>
        <dbReference type="PROSITE" id="PS50128"/>
    </source>
</evidence>
<accession>A0A0B1SD59</accession>
<dbReference type="GO" id="GO:0045292">
    <property type="term" value="P:mRNA cis splicing, via spliceosome"/>
    <property type="evidence" value="ECO:0007669"/>
    <property type="project" value="InterPro"/>
</dbReference>
<dbReference type="FunFam" id="1.10.10.790:FF:000002">
    <property type="entry name" value="Splicing factor 3A subunit 1"/>
    <property type="match status" value="1"/>
</dbReference>
<dbReference type="GO" id="GO:0071013">
    <property type="term" value="C:catalytic step 2 spliceosome"/>
    <property type="evidence" value="ECO:0007669"/>
    <property type="project" value="TreeGrafter"/>
</dbReference>
<organism evidence="3 4">
    <name type="scientific">Oesophagostomum dentatum</name>
    <name type="common">Nodular worm</name>
    <dbReference type="NCBI Taxonomy" id="61180"/>
    <lineage>
        <taxon>Eukaryota</taxon>
        <taxon>Metazoa</taxon>
        <taxon>Ecdysozoa</taxon>
        <taxon>Nematoda</taxon>
        <taxon>Chromadorea</taxon>
        <taxon>Rhabditida</taxon>
        <taxon>Rhabditina</taxon>
        <taxon>Rhabditomorpha</taxon>
        <taxon>Strongyloidea</taxon>
        <taxon>Strongylidae</taxon>
        <taxon>Oesophagostomum</taxon>
    </lineage>
</organism>
<evidence type="ECO:0000256" key="1">
    <source>
        <dbReference type="SAM" id="MobiDB-lite"/>
    </source>
</evidence>
<name>A0A0B1SD59_OESDE</name>
<dbReference type="GO" id="GO:0005686">
    <property type="term" value="C:U2 snRNP"/>
    <property type="evidence" value="ECO:0007669"/>
    <property type="project" value="TreeGrafter"/>
</dbReference>
<feature type="region of interest" description="Disordered" evidence="1">
    <location>
        <begin position="1"/>
        <end position="21"/>
    </location>
</feature>
<dbReference type="PROSITE" id="PS50128">
    <property type="entry name" value="SURP"/>
    <property type="match status" value="1"/>
</dbReference>
<dbReference type="AlphaFoldDB" id="A0A0B1SD59"/>
<keyword evidence="4" id="KW-1185">Reference proteome</keyword>
<dbReference type="GO" id="GO:0071004">
    <property type="term" value="C:U2-type prespliceosome"/>
    <property type="evidence" value="ECO:0007669"/>
    <property type="project" value="TreeGrafter"/>
</dbReference>
<dbReference type="EMBL" id="KN576602">
    <property type="protein sequence ID" value="KHJ82874.1"/>
    <property type="molecule type" value="Genomic_DNA"/>
</dbReference>
<dbReference type="InterPro" id="IPR000061">
    <property type="entry name" value="Surp"/>
</dbReference>
<feature type="domain" description="SURP motif" evidence="2">
    <location>
        <begin position="41"/>
        <end position="83"/>
    </location>
</feature>
<reference evidence="3 4" key="1">
    <citation type="submission" date="2014-03" db="EMBL/GenBank/DDBJ databases">
        <title>Draft genome of the hookworm Oesophagostomum dentatum.</title>
        <authorList>
            <person name="Mitreva M."/>
        </authorList>
    </citation>
    <scope>NUCLEOTIDE SEQUENCE [LARGE SCALE GENOMIC DNA]</scope>
    <source>
        <strain evidence="3 4">OD-Hann</strain>
    </source>
</reference>
<gene>
    <name evidence="3" type="ORF">OESDEN_17430</name>
</gene>
<protein>
    <submittedName>
        <fullName evidence="3">Surp module</fullName>
    </submittedName>
</protein>
<dbReference type="InterPro" id="IPR045146">
    <property type="entry name" value="SF3A1"/>
</dbReference>
<evidence type="ECO:0000313" key="4">
    <source>
        <dbReference type="Proteomes" id="UP000053660"/>
    </source>
</evidence>
<dbReference type="SUPFAM" id="SSF109905">
    <property type="entry name" value="Surp module (SWAP domain)"/>
    <property type="match status" value="1"/>
</dbReference>
<dbReference type="PANTHER" id="PTHR15316">
    <property type="entry name" value="SPLICEOSOME ASSOCIATED PROTEIN 114/SWAP SPLICING FACTOR-RELATED"/>
    <property type="match status" value="1"/>
</dbReference>
<dbReference type="GO" id="GO:0003723">
    <property type="term" value="F:RNA binding"/>
    <property type="evidence" value="ECO:0007669"/>
    <property type="project" value="InterPro"/>
</dbReference>
<dbReference type="InterPro" id="IPR035967">
    <property type="entry name" value="SWAP/Surp_sf"/>
</dbReference>
<dbReference type="OrthoDB" id="447637at2759"/>
<dbReference type="GO" id="GO:0000381">
    <property type="term" value="P:regulation of alternative mRNA splicing, via spliceosome"/>
    <property type="evidence" value="ECO:0007669"/>
    <property type="project" value="TreeGrafter"/>
</dbReference>